<dbReference type="InterPro" id="IPR050259">
    <property type="entry name" value="SDR"/>
</dbReference>
<sequence length="247" mass="25599">MDLKIAGRKAIVCASSEGLGFACARALAEAGCEVVMNGRRAEKLEAAATELRQRTGALVRTVVADVATDAGRDALLAACPEPDILVTNSGGPPKKDFRELTRADWEAALNTNMLAAVALITRTVDGMMARNFGRIVNITSMTSVRPVVNLDLSNATRLGLSGFVAGVSRQVAGRNVAINNLLPGSFATARAQALAADLEAVSRSVPAGRMGDPDEFGDACAFLCGASAGYIVGQNILIDGGFCMNAL</sequence>
<dbReference type="InterPro" id="IPR036291">
    <property type="entry name" value="NAD(P)-bd_dom_sf"/>
</dbReference>
<proteinExistence type="inferred from homology"/>
<dbReference type="RefSeq" id="WP_191318141.1">
    <property type="nucleotide sequence ID" value="NZ_BNCG01000002.1"/>
</dbReference>
<evidence type="ECO:0000313" key="3">
    <source>
        <dbReference type="Proteomes" id="UP001595704"/>
    </source>
</evidence>
<dbReference type="SUPFAM" id="SSF51735">
    <property type="entry name" value="NAD(P)-binding Rossmann-fold domains"/>
    <property type="match status" value="1"/>
</dbReference>
<accession>A0ABV7UE04</accession>
<dbReference type="PANTHER" id="PTHR42879">
    <property type="entry name" value="3-OXOACYL-(ACYL-CARRIER-PROTEIN) REDUCTASE"/>
    <property type="match status" value="1"/>
</dbReference>
<dbReference type="Proteomes" id="UP001595704">
    <property type="component" value="Unassembled WGS sequence"/>
</dbReference>
<reference evidence="3" key="1">
    <citation type="journal article" date="2019" name="Int. J. Syst. Evol. Microbiol.">
        <title>The Global Catalogue of Microorganisms (GCM) 10K type strain sequencing project: providing services to taxonomists for standard genome sequencing and annotation.</title>
        <authorList>
            <consortium name="The Broad Institute Genomics Platform"/>
            <consortium name="The Broad Institute Genome Sequencing Center for Infectious Disease"/>
            <person name="Wu L."/>
            <person name="Ma J."/>
        </authorList>
    </citation>
    <scope>NUCLEOTIDE SEQUENCE [LARGE SCALE GENOMIC DNA]</scope>
    <source>
        <strain evidence="3">KCTC 42282</strain>
    </source>
</reference>
<dbReference type="Pfam" id="PF13561">
    <property type="entry name" value="adh_short_C2"/>
    <property type="match status" value="1"/>
</dbReference>
<dbReference type="InterPro" id="IPR002347">
    <property type="entry name" value="SDR_fam"/>
</dbReference>
<dbReference type="Gene3D" id="3.40.50.720">
    <property type="entry name" value="NAD(P)-binding Rossmann-like Domain"/>
    <property type="match status" value="1"/>
</dbReference>
<protein>
    <submittedName>
        <fullName evidence="2">SDR family oxidoreductase</fullName>
    </submittedName>
</protein>
<dbReference type="PANTHER" id="PTHR42879:SF6">
    <property type="entry name" value="NADPH-DEPENDENT REDUCTASE BACG"/>
    <property type="match status" value="1"/>
</dbReference>
<comment type="similarity">
    <text evidence="1">Belongs to the short-chain dehydrogenases/reductases (SDR) family.</text>
</comment>
<dbReference type="EMBL" id="JBHRYC010000026">
    <property type="protein sequence ID" value="MFC3636927.1"/>
    <property type="molecule type" value="Genomic_DNA"/>
</dbReference>
<keyword evidence="3" id="KW-1185">Reference proteome</keyword>
<organism evidence="2 3">
    <name type="scientific">Camelimonas fluminis</name>
    <dbReference type="NCBI Taxonomy" id="1576911"/>
    <lineage>
        <taxon>Bacteria</taxon>
        <taxon>Pseudomonadati</taxon>
        <taxon>Pseudomonadota</taxon>
        <taxon>Alphaproteobacteria</taxon>
        <taxon>Hyphomicrobiales</taxon>
        <taxon>Chelatococcaceae</taxon>
        <taxon>Camelimonas</taxon>
    </lineage>
</organism>
<evidence type="ECO:0000313" key="2">
    <source>
        <dbReference type="EMBL" id="MFC3636927.1"/>
    </source>
</evidence>
<gene>
    <name evidence="2" type="ORF">ACFONL_05945</name>
</gene>
<name>A0ABV7UE04_9HYPH</name>
<dbReference type="PRINTS" id="PR00081">
    <property type="entry name" value="GDHRDH"/>
</dbReference>
<evidence type="ECO:0000256" key="1">
    <source>
        <dbReference type="ARBA" id="ARBA00006484"/>
    </source>
</evidence>
<comment type="caution">
    <text evidence="2">The sequence shown here is derived from an EMBL/GenBank/DDBJ whole genome shotgun (WGS) entry which is preliminary data.</text>
</comment>